<protein>
    <recommendedName>
        <fullName evidence="2">Replication factor A C-terminal domain-containing protein</fullName>
    </recommendedName>
</protein>
<dbReference type="AlphaFoldDB" id="F6H4S1"/>
<name>F6H4S1_VITVI</name>
<dbReference type="InterPro" id="IPR013955">
    <property type="entry name" value="Rep_factor-A_C"/>
</dbReference>
<dbReference type="STRING" id="29760.F6H4S1"/>
<dbReference type="Proteomes" id="UP000009183">
    <property type="component" value="Chromosome 19"/>
</dbReference>
<sequence>MFRRSCKSRALFFIPVFFLPATTRMNDKYGRNCWIMLINFQLLQLNLSKLETSKEGEENLFQQKLKEAIWVPQLFRISVAQHEYMNEKRQRITARAVVPVDFAAESRLLLEEISKMKTSQ</sequence>
<organism evidence="3 4">
    <name type="scientific">Vitis vinifera</name>
    <name type="common">Grape</name>
    <dbReference type="NCBI Taxonomy" id="29760"/>
    <lineage>
        <taxon>Eukaryota</taxon>
        <taxon>Viridiplantae</taxon>
        <taxon>Streptophyta</taxon>
        <taxon>Embryophyta</taxon>
        <taxon>Tracheophyta</taxon>
        <taxon>Spermatophyta</taxon>
        <taxon>Magnoliopsida</taxon>
        <taxon>eudicotyledons</taxon>
        <taxon>Gunneridae</taxon>
        <taxon>Pentapetalae</taxon>
        <taxon>rosids</taxon>
        <taxon>Vitales</taxon>
        <taxon>Vitaceae</taxon>
        <taxon>Viteae</taxon>
        <taxon>Vitis</taxon>
    </lineage>
</organism>
<reference evidence="4" key="1">
    <citation type="journal article" date="2007" name="Nature">
        <title>The grapevine genome sequence suggests ancestral hexaploidization in major angiosperm phyla.</title>
        <authorList>
            <consortium name="The French-Italian Public Consortium for Grapevine Genome Characterization."/>
            <person name="Jaillon O."/>
            <person name="Aury J.-M."/>
            <person name="Noel B."/>
            <person name="Policriti A."/>
            <person name="Clepet C."/>
            <person name="Casagrande A."/>
            <person name="Choisne N."/>
            <person name="Aubourg S."/>
            <person name="Vitulo N."/>
            <person name="Jubin C."/>
            <person name="Vezzi A."/>
            <person name="Legeai F."/>
            <person name="Hugueney P."/>
            <person name="Dasilva C."/>
            <person name="Horner D."/>
            <person name="Mica E."/>
            <person name="Jublot D."/>
            <person name="Poulain J."/>
            <person name="Bruyere C."/>
            <person name="Billault A."/>
            <person name="Segurens B."/>
            <person name="Gouyvenoux M."/>
            <person name="Ugarte E."/>
            <person name="Cattonaro F."/>
            <person name="Anthouard V."/>
            <person name="Vico V."/>
            <person name="Del Fabbro C."/>
            <person name="Alaux M."/>
            <person name="Di Gaspero G."/>
            <person name="Dumas V."/>
            <person name="Felice N."/>
            <person name="Paillard S."/>
            <person name="Juman I."/>
            <person name="Moroldo M."/>
            <person name="Scalabrin S."/>
            <person name="Canaguier A."/>
            <person name="Le Clainche I."/>
            <person name="Malacrida G."/>
            <person name="Durand E."/>
            <person name="Pesole G."/>
            <person name="Laucou V."/>
            <person name="Chatelet P."/>
            <person name="Merdinoglu D."/>
            <person name="Delledonne M."/>
            <person name="Pezzotti M."/>
            <person name="Lecharny A."/>
            <person name="Scarpelli C."/>
            <person name="Artiguenave F."/>
            <person name="Pe M.E."/>
            <person name="Valle G."/>
            <person name="Morgante M."/>
            <person name="Caboche M."/>
            <person name="Adam-Blondon A.-F."/>
            <person name="Weissenbach J."/>
            <person name="Quetier F."/>
            <person name="Wincker P."/>
        </authorList>
    </citation>
    <scope>NUCLEOTIDE SEQUENCE [LARGE SCALE GENOMIC DNA]</scope>
    <source>
        <strain evidence="4">cv. Pinot noir / PN40024</strain>
    </source>
</reference>
<dbReference type="OrthoDB" id="1725344at2759"/>
<dbReference type="Gene3D" id="2.40.50.140">
    <property type="entry name" value="Nucleic acid-binding proteins"/>
    <property type="match status" value="1"/>
</dbReference>
<proteinExistence type="predicted"/>
<feature type="signal peptide" evidence="1">
    <location>
        <begin position="1"/>
        <end position="25"/>
    </location>
</feature>
<evidence type="ECO:0000313" key="3">
    <source>
        <dbReference type="EMBL" id="CCB47210.1"/>
    </source>
</evidence>
<dbReference type="InterPro" id="IPR012340">
    <property type="entry name" value="NA-bd_OB-fold"/>
</dbReference>
<evidence type="ECO:0000259" key="2">
    <source>
        <dbReference type="Pfam" id="PF08646"/>
    </source>
</evidence>
<dbReference type="PaxDb" id="29760-VIT_19s0027g01260.t01"/>
<dbReference type="Pfam" id="PF08646">
    <property type="entry name" value="Rep_fac-A_C"/>
    <property type="match status" value="1"/>
</dbReference>
<evidence type="ECO:0000256" key="1">
    <source>
        <dbReference type="SAM" id="SignalP"/>
    </source>
</evidence>
<feature type="chain" id="PRO_5003337364" description="Replication factor A C-terminal domain-containing protein" evidence="1">
    <location>
        <begin position="26"/>
        <end position="120"/>
    </location>
</feature>
<accession>F6H4S1</accession>
<evidence type="ECO:0000313" key="4">
    <source>
        <dbReference type="Proteomes" id="UP000009183"/>
    </source>
</evidence>
<dbReference type="EMBL" id="FN595234">
    <property type="protein sequence ID" value="CCB47210.1"/>
    <property type="molecule type" value="Genomic_DNA"/>
</dbReference>
<keyword evidence="1" id="KW-0732">Signal</keyword>
<dbReference type="HOGENOM" id="CLU_118816_0_0_1"/>
<feature type="domain" description="Replication factor A C-terminal" evidence="2">
    <location>
        <begin position="41"/>
        <end position="109"/>
    </location>
</feature>
<gene>
    <name evidence="3" type="ordered locus">VIT_19s0027g01260</name>
</gene>
<keyword evidence="4" id="KW-1185">Reference proteome</keyword>
<dbReference type="eggNOG" id="KOG0851">
    <property type="taxonomic scope" value="Eukaryota"/>
</dbReference>
<dbReference type="SUPFAM" id="SSF50249">
    <property type="entry name" value="Nucleic acid-binding proteins"/>
    <property type="match status" value="1"/>
</dbReference>
<dbReference type="InParanoid" id="F6H4S1"/>